<dbReference type="Proteomes" id="UP000799437">
    <property type="component" value="Unassembled WGS sequence"/>
</dbReference>
<dbReference type="OrthoDB" id="4116913at2759"/>
<dbReference type="RefSeq" id="XP_033595123.1">
    <property type="nucleotide sequence ID" value="XM_033748607.1"/>
</dbReference>
<organism evidence="1 2">
    <name type="scientific">Pseudovirgaria hyperparasitica</name>
    <dbReference type="NCBI Taxonomy" id="470096"/>
    <lineage>
        <taxon>Eukaryota</taxon>
        <taxon>Fungi</taxon>
        <taxon>Dikarya</taxon>
        <taxon>Ascomycota</taxon>
        <taxon>Pezizomycotina</taxon>
        <taxon>Dothideomycetes</taxon>
        <taxon>Dothideomycetes incertae sedis</taxon>
        <taxon>Acrospermales</taxon>
        <taxon>Acrospermaceae</taxon>
        <taxon>Pseudovirgaria</taxon>
    </lineage>
</organism>
<dbReference type="InterPro" id="IPR036864">
    <property type="entry name" value="Zn2-C6_fun-type_DNA-bd_sf"/>
</dbReference>
<protein>
    <submittedName>
        <fullName evidence="1">Uncharacterized protein</fullName>
    </submittedName>
</protein>
<keyword evidence="2" id="KW-1185">Reference proteome</keyword>
<dbReference type="GeneID" id="54489661"/>
<dbReference type="GO" id="GO:0000981">
    <property type="term" value="F:DNA-binding transcription factor activity, RNA polymerase II-specific"/>
    <property type="evidence" value="ECO:0007669"/>
    <property type="project" value="InterPro"/>
</dbReference>
<sequence length="110" mass="12345">MTCIAPEDYSSETNTLNRSCETCHRPKIQYDGAQPECHKCNFAGIIGVHRTKDENSDNSHTLHAIRACSKNFEETAIVQTPKQPTNGSQSLNDRLRDTVNLITQLEIKLT</sequence>
<proteinExistence type="predicted"/>
<evidence type="ECO:0000313" key="2">
    <source>
        <dbReference type="Proteomes" id="UP000799437"/>
    </source>
</evidence>
<dbReference type="Gene3D" id="4.10.240.10">
    <property type="entry name" value="Zn(2)-C6 fungal-type DNA-binding domain"/>
    <property type="match status" value="1"/>
</dbReference>
<dbReference type="SUPFAM" id="SSF57701">
    <property type="entry name" value="Zn2/Cys6 DNA-binding domain"/>
    <property type="match status" value="1"/>
</dbReference>
<reference evidence="1" key="1">
    <citation type="journal article" date="2020" name="Stud. Mycol.">
        <title>101 Dothideomycetes genomes: a test case for predicting lifestyles and emergence of pathogens.</title>
        <authorList>
            <person name="Haridas S."/>
            <person name="Albert R."/>
            <person name="Binder M."/>
            <person name="Bloem J."/>
            <person name="Labutti K."/>
            <person name="Salamov A."/>
            <person name="Andreopoulos B."/>
            <person name="Baker S."/>
            <person name="Barry K."/>
            <person name="Bills G."/>
            <person name="Bluhm B."/>
            <person name="Cannon C."/>
            <person name="Castanera R."/>
            <person name="Culley D."/>
            <person name="Daum C."/>
            <person name="Ezra D."/>
            <person name="Gonzalez J."/>
            <person name="Henrissat B."/>
            <person name="Kuo A."/>
            <person name="Liang C."/>
            <person name="Lipzen A."/>
            <person name="Lutzoni F."/>
            <person name="Magnuson J."/>
            <person name="Mondo S."/>
            <person name="Nolan M."/>
            <person name="Ohm R."/>
            <person name="Pangilinan J."/>
            <person name="Park H.-J."/>
            <person name="Ramirez L."/>
            <person name="Alfaro M."/>
            <person name="Sun H."/>
            <person name="Tritt A."/>
            <person name="Yoshinaga Y."/>
            <person name="Zwiers L.-H."/>
            <person name="Turgeon B."/>
            <person name="Goodwin S."/>
            <person name="Spatafora J."/>
            <person name="Crous P."/>
            <person name="Grigoriev I."/>
        </authorList>
    </citation>
    <scope>NUCLEOTIDE SEQUENCE</scope>
    <source>
        <strain evidence="1">CBS 121739</strain>
    </source>
</reference>
<gene>
    <name evidence="1" type="ORF">EJ05DRAFT_515497</name>
</gene>
<dbReference type="EMBL" id="ML996600">
    <property type="protein sequence ID" value="KAF2752672.1"/>
    <property type="molecule type" value="Genomic_DNA"/>
</dbReference>
<name>A0A6A6VPW3_9PEZI</name>
<accession>A0A6A6VPW3</accession>
<dbReference type="AlphaFoldDB" id="A0A6A6VPW3"/>
<dbReference type="GO" id="GO:0008270">
    <property type="term" value="F:zinc ion binding"/>
    <property type="evidence" value="ECO:0007669"/>
    <property type="project" value="InterPro"/>
</dbReference>
<evidence type="ECO:0000313" key="1">
    <source>
        <dbReference type="EMBL" id="KAF2752672.1"/>
    </source>
</evidence>